<dbReference type="PANTHER" id="PTHR12783">
    <property type="entry name" value="RALA BINDING PROTEIN 1 RALBP1"/>
    <property type="match status" value="1"/>
</dbReference>
<dbReference type="CDD" id="cd00159">
    <property type="entry name" value="RhoGAP"/>
    <property type="match status" value="1"/>
</dbReference>
<dbReference type="AlphaFoldDB" id="A0A7T8GPZ3"/>
<keyword evidence="3" id="KW-1185">Reference proteome</keyword>
<gene>
    <name evidence="2" type="ORF">FKW44_023871</name>
</gene>
<dbReference type="SUPFAM" id="SSF48350">
    <property type="entry name" value="GTPase activation domain, GAP"/>
    <property type="match status" value="1"/>
</dbReference>
<evidence type="ECO:0000259" key="1">
    <source>
        <dbReference type="PROSITE" id="PS50238"/>
    </source>
</evidence>
<dbReference type="Proteomes" id="UP000595437">
    <property type="component" value="Chromosome 18"/>
</dbReference>
<dbReference type="Pfam" id="PF00620">
    <property type="entry name" value="RhoGAP"/>
    <property type="match status" value="1"/>
</dbReference>
<dbReference type="PANTHER" id="PTHR12783:SF5">
    <property type="entry name" value="RALA-BINDING PROTEIN 1"/>
    <property type="match status" value="1"/>
</dbReference>
<dbReference type="Gene3D" id="1.10.555.10">
    <property type="entry name" value="Rho GTPase activation protein"/>
    <property type="match status" value="1"/>
</dbReference>
<dbReference type="InterPro" id="IPR000198">
    <property type="entry name" value="RhoGAP_dom"/>
</dbReference>
<dbReference type="GO" id="GO:0005096">
    <property type="term" value="F:GTPase activator activity"/>
    <property type="evidence" value="ECO:0007669"/>
    <property type="project" value="InterPro"/>
</dbReference>
<dbReference type="GO" id="GO:0031267">
    <property type="term" value="F:small GTPase binding"/>
    <property type="evidence" value="ECO:0007669"/>
    <property type="project" value="InterPro"/>
</dbReference>
<reference evidence="3" key="1">
    <citation type="submission" date="2021-01" db="EMBL/GenBank/DDBJ databases">
        <title>Caligus Genome Assembly.</title>
        <authorList>
            <person name="Gallardo-Escarate C."/>
        </authorList>
    </citation>
    <scope>NUCLEOTIDE SEQUENCE [LARGE SCALE GENOMIC DNA]</scope>
</reference>
<dbReference type="EMBL" id="CP045907">
    <property type="protein sequence ID" value="QQP35600.1"/>
    <property type="molecule type" value="Genomic_DNA"/>
</dbReference>
<sequence length="136" mass="15839">MRLKKRFYEDAFKTLEVELPNMERILSETSMRPVFEGLFRISPKQIKLDKYKAQIDANIGDSLDEEDSHLQAGLLKCYLRELPEPLLTTSSSRSEEEIYLSWMEACSLKPLERKTAQFRAVLEELSPRPMKTHNSS</sequence>
<evidence type="ECO:0000313" key="3">
    <source>
        <dbReference type="Proteomes" id="UP000595437"/>
    </source>
</evidence>
<evidence type="ECO:0000313" key="2">
    <source>
        <dbReference type="EMBL" id="QQP35600.1"/>
    </source>
</evidence>
<protein>
    <submittedName>
        <fullName evidence="2">LOC100120475</fullName>
    </submittedName>
</protein>
<feature type="domain" description="Rho-GAP" evidence="1">
    <location>
        <begin position="1"/>
        <end position="136"/>
    </location>
</feature>
<dbReference type="InterPro" id="IPR008936">
    <property type="entry name" value="Rho_GTPase_activation_prot"/>
</dbReference>
<dbReference type="PROSITE" id="PS50238">
    <property type="entry name" value="RHOGAP"/>
    <property type="match status" value="1"/>
</dbReference>
<organism evidence="2 3">
    <name type="scientific">Caligus rogercresseyi</name>
    <name type="common">Sea louse</name>
    <dbReference type="NCBI Taxonomy" id="217165"/>
    <lineage>
        <taxon>Eukaryota</taxon>
        <taxon>Metazoa</taxon>
        <taxon>Ecdysozoa</taxon>
        <taxon>Arthropoda</taxon>
        <taxon>Crustacea</taxon>
        <taxon>Multicrustacea</taxon>
        <taxon>Hexanauplia</taxon>
        <taxon>Copepoda</taxon>
        <taxon>Siphonostomatoida</taxon>
        <taxon>Caligidae</taxon>
        <taxon>Caligus</taxon>
    </lineage>
</organism>
<dbReference type="InterPro" id="IPR039767">
    <property type="entry name" value="RALBP1"/>
</dbReference>
<dbReference type="OrthoDB" id="19923at2759"/>
<accession>A0A7T8GPZ3</accession>
<name>A0A7T8GPZ3_CALRO</name>
<dbReference type="GO" id="GO:0007264">
    <property type="term" value="P:small GTPase-mediated signal transduction"/>
    <property type="evidence" value="ECO:0007669"/>
    <property type="project" value="InterPro"/>
</dbReference>
<proteinExistence type="predicted"/>